<dbReference type="Proteomes" id="UP000244060">
    <property type="component" value="Unassembled WGS sequence"/>
</dbReference>
<reference evidence="6 7" key="1">
    <citation type="submission" date="2018-04" db="EMBL/GenBank/DDBJ databases">
        <title>Genomic Encyclopedia of Type Strains, Phase III (KMG-III): the genomes of soil and plant-associated and newly described type strains.</title>
        <authorList>
            <person name="Whitman W."/>
        </authorList>
    </citation>
    <scope>NUCLEOTIDE SEQUENCE [LARGE SCALE GENOMIC DNA]</scope>
    <source>
        <strain evidence="6 7">KA25</strain>
    </source>
</reference>
<dbReference type="GO" id="GO:0006508">
    <property type="term" value="P:proteolysis"/>
    <property type="evidence" value="ECO:0007669"/>
    <property type="project" value="UniProtKB-KW"/>
</dbReference>
<keyword evidence="3" id="KW-0378">Hydrolase</keyword>
<keyword evidence="7" id="KW-1185">Reference proteome</keyword>
<dbReference type="Pfam" id="PF04586">
    <property type="entry name" value="Peptidase_S78"/>
    <property type="match status" value="1"/>
</dbReference>
<dbReference type="Pfam" id="PF25209">
    <property type="entry name" value="Phage_capsid_4"/>
    <property type="match status" value="1"/>
</dbReference>
<dbReference type="RefSeq" id="WP_181318499.1">
    <property type="nucleotide sequence ID" value="NZ_QAOT01000009.1"/>
</dbReference>
<evidence type="ECO:0000256" key="2">
    <source>
        <dbReference type="ARBA" id="ARBA00022670"/>
    </source>
</evidence>
<dbReference type="AlphaFoldDB" id="A0A2T5K756"/>
<dbReference type="EMBL" id="QAOT01000009">
    <property type="protein sequence ID" value="PTR18219.1"/>
    <property type="molecule type" value="Genomic_DNA"/>
</dbReference>
<sequence length="669" mass="71220">MTIRTPSSTPQTRALQVRSASYDEEAGTVEVVYATATPAMRDGYSEVLVISEDAIDTTRLDAGAVALLMDHMPWGRALGTVIGHRIEGDQAIATVKLSVADEHKGLVDDIRAGVIRTVSVGYQILAWEEVALDESRPTAVPVMRVTRWMPAEISLVTIPADPHAQIRSTSADLVRRTTTAAPRKEASMKKKIQTRDAASAAAEVVEEVATEAGVEVTPELEAAVEEAIQTAVETVAEEAATEDDAQADDTTDDTDQAAPADGERAAQIVELCTRHGLSAKFAARHIRAGTDIHRVRSAMLDAIAARSAPPMTTARTQITRDAREGAQRHAEGAVYSLLAGRSATADEAGDLRGARLVDIARRAVGADAQGRSDREVISMVTRSGMHTSGDFSFTAATGAAIERRVRELYENASMALEPLVRTTLVSDFRPVATYSIGGFPELKETAEGAEYEAGTVTSESGTFSIAKFGRILTLSFESIVNDDLRLLDTAIRGAASKGAKLRQKKVREAFSARLADGKVLFHVTRKNLISAPLDVEGLSAARKVLRETPDLDGDAMNLSPKFLVVSPDLETVGQQLISPITAAVTGSVNPFASTLTLIVDPVLSGSEWMLAADPNEGDCIELADLRGYEGVRVDELPLGAVDGVSYRARAFAGAHPTGWRGLVKSTGNG</sequence>
<keyword evidence="1" id="KW-1188">Viral release from host cell</keyword>
<keyword evidence="2" id="KW-0645">Protease</keyword>
<feature type="region of interest" description="Disordered" evidence="4">
    <location>
        <begin position="237"/>
        <end position="261"/>
    </location>
</feature>
<evidence type="ECO:0000313" key="7">
    <source>
        <dbReference type="Proteomes" id="UP000244060"/>
    </source>
</evidence>
<evidence type="ECO:0000259" key="5">
    <source>
        <dbReference type="Pfam" id="PF04586"/>
    </source>
</evidence>
<organism evidence="6 7">
    <name type="scientific">Cereibacter azotoformans</name>
    <dbReference type="NCBI Taxonomy" id="43057"/>
    <lineage>
        <taxon>Bacteria</taxon>
        <taxon>Pseudomonadati</taxon>
        <taxon>Pseudomonadota</taxon>
        <taxon>Alphaproteobacteria</taxon>
        <taxon>Rhodobacterales</taxon>
        <taxon>Paracoccaceae</taxon>
        <taxon>Cereibacter</taxon>
    </lineage>
</organism>
<evidence type="ECO:0000256" key="3">
    <source>
        <dbReference type="ARBA" id="ARBA00022801"/>
    </source>
</evidence>
<protein>
    <submittedName>
        <fullName evidence="6">Mu-like prophage major head subunit gpT</fullName>
    </submittedName>
</protein>
<dbReference type="GO" id="GO:0008233">
    <property type="term" value="F:peptidase activity"/>
    <property type="evidence" value="ECO:0007669"/>
    <property type="project" value="UniProtKB-KW"/>
</dbReference>
<dbReference type="InterPro" id="IPR054613">
    <property type="entry name" value="Peptidase_S78_dom"/>
</dbReference>
<proteinExistence type="predicted"/>
<feature type="compositionally biased region" description="Acidic residues" evidence="4">
    <location>
        <begin position="237"/>
        <end position="255"/>
    </location>
</feature>
<accession>A0A2T5K756</accession>
<feature type="domain" description="Prohead serine protease" evidence="5">
    <location>
        <begin position="43"/>
        <end position="168"/>
    </location>
</feature>
<evidence type="ECO:0000313" key="6">
    <source>
        <dbReference type="EMBL" id="PTR18219.1"/>
    </source>
</evidence>
<comment type="caution">
    <text evidence="6">The sequence shown here is derived from an EMBL/GenBank/DDBJ whole genome shotgun (WGS) entry which is preliminary data.</text>
</comment>
<evidence type="ECO:0000256" key="4">
    <source>
        <dbReference type="SAM" id="MobiDB-lite"/>
    </source>
</evidence>
<gene>
    <name evidence="6" type="ORF">C8J28_109179</name>
</gene>
<name>A0A2T5K756_9RHOB</name>
<evidence type="ECO:0000256" key="1">
    <source>
        <dbReference type="ARBA" id="ARBA00022612"/>
    </source>
</evidence>